<organism evidence="1 2">
    <name type="scientific">Deinococcus humi</name>
    <dbReference type="NCBI Taxonomy" id="662880"/>
    <lineage>
        <taxon>Bacteria</taxon>
        <taxon>Thermotogati</taxon>
        <taxon>Deinococcota</taxon>
        <taxon>Deinococci</taxon>
        <taxon>Deinococcales</taxon>
        <taxon>Deinococcaceae</taxon>
        <taxon>Deinococcus</taxon>
    </lineage>
</organism>
<dbReference type="AlphaFoldDB" id="A0A7W8JXL0"/>
<proteinExistence type="predicted"/>
<dbReference type="EMBL" id="JACHFL010000006">
    <property type="protein sequence ID" value="MBB5363596.1"/>
    <property type="molecule type" value="Genomic_DNA"/>
</dbReference>
<name>A0A7W8JXL0_9DEIO</name>
<evidence type="ECO:0000313" key="1">
    <source>
        <dbReference type="EMBL" id="MBB5363596.1"/>
    </source>
</evidence>
<dbReference type="Proteomes" id="UP000552709">
    <property type="component" value="Unassembled WGS sequence"/>
</dbReference>
<sequence length="166" mass="18182">MYSRVQTQAFLRSLPPLEALLLAFLTPCRTVSLFNGVVAAGRGNHLLVVDLGQTRDLPDRRAIAGEHICANSVWNILFIQEPGHEGLRCFGVSVRLKQDIEHGFVLVHRLPEPVSDAIHRHAKLVQKPPRTPASPPAGAGFLRRAGPVVEIRDAGVQVKETLCSFS</sequence>
<evidence type="ECO:0000313" key="2">
    <source>
        <dbReference type="Proteomes" id="UP000552709"/>
    </source>
</evidence>
<reference evidence="1 2" key="1">
    <citation type="submission" date="2020-08" db="EMBL/GenBank/DDBJ databases">
        <title>Genomic Encyclopedia of Type Strains, Phase IV (KMG-IV): sequencing the most valuable type-strain genomes for metagenomic binning, comparative biology and taxonomic classification.</title>
        <authorList>
            <person name="Goeker M."/>
        </authorList>
    </citation>
    <scope>NUCLEOTIDE SEQUENCE [LARGE SCALE GENOMIC DNA]</scope>
    <source>
        <strain evidence="1 2">DSM 27939</strain>
    </source>
</reference>
<keyword evidence="2" id="KW-1185">Reference proteome</keyword>
<protein>
    <submittedName>
        <fullName evidence="1">Uncharacterized protein</fullName>
    </submittedName>
</protein>
<gene>
    <name evidence="1" type="ORF">HNQ08_002702</name>
</gene>
<accession>A0A7W8JXL0</accession>
<comment type="caution">
    <text evidence="1">The sequence shown here is derived from an EMBL/GenBank/DDBJ whole genome shotgun (WGS) entry which is preliminary data.</text>
</comment>